<dbReference type="AlphaFoldDB" id="A0A1G2A7Q2"/>
<gene>
    <name evidence="1" type="ORF">A3H61_04665</name>
</gene>
<name>A0A1G2A7Q2_9BACT</name>
<protein>
    <recommendedName>
        <fullName evidence="3">Cytotoxin</fullName>
    </recommendedName>
</protein>
<reference evidence="1 2" key="1">
    <citation type="journal article" date="2016" name="Nat. Commun.">
        <title>Thousands of microbial genomes shed light on interconnected biogeochemical processes in an aquifer system.</title>
        <authorList>
            <person name="Anantharaman K."/>
            <person name="Brown C.T."/>
            <person name="Hug L.A."/>
            <person name="Sharon I."/>
            <person name="Castelle C.J."/>
            <person name="Probst A.J."/>
            <person name="Thomas B.C."/>
            <person name="Singh A."/>
            <person name="Wilkins M.J."/>
            <person name="Karaoz U."/>
            <person name="Brodie E.L."/>
            <person name="Williams K.H."/>
            <person name="Hubbard S.S."/>
            <person name="Banfield J.F."/>
        </authorList>
    </citation>
    <scope>NUCLEOTIDE SEQUENCE [LARGE SCALE GENOMIC DNA]</scope>
</reference>
<comment type="caution">
    <text evidence="1">The sequence shown here is derived from an EMBL/GenBank/DDBJ whole genome shotgun (WGS) entry which is preliminary data.</text>
</comment>
<dbReference type="SUPFAM" id="SSF143011">
    <property type="entry name" value="RelE-like"/>
    <property type="match status" value="1"/>
</dbReference>
<sequence length="85" mass="10245">MKLEFTKSFVRDYRKLPQHLQEQTDRKLTLLLANQKHPSLRVHKIKKTTDIFEGSVTMNYRFTFQIEADRYILRRIGTHDIIKTP</sequence>
<proteinExistence type="predicted"/>
<dbReference type="InterPro" id="IPR035093">
    <property type="entry name" value="RelE/ParE_toxin_dom_sf"/>
</dbReference>
<evidence type="ECO:0000313" key="1">
    <source>
        <dbReference type="EMBL" id="OGY72705.1"/>
    </source>
</evidence>
<evidence type="ECO:0000313" key="2">
    <source>
        <dbReference type="Proteomes" id="UP000178315"/>
    </source>
</evidence>
<accession>A0A1G2A7Q2</accession>
<dbReference type="EMBL" id="MHJU01000025">
    <property type="protein sequence ID" value="OGY72705.1"/>
    <property type="molecule type" value="Genomic_DNA"/>
</dbReference>
<dbReference type="Proteomes" id="UP000178315">
    <property type="component" value="Unassembled WGS sequence"/>
</dbReference>
<organism evidence="1 2">
    <name type="scientific">Candidatus Jacksonbacteria bacterium RIFCSPLOWO2_02_FULL_44_20</name>
    <dbReference type="NCBI Taxonomy" id="1798460"/>
    <lineage>
        <taxon>Bacteria</taxon>
        <taxon>Candidatus Jacksoniibacteriota</taxon>
    </lineage>
</organism>
<evidence type="ECO:0008006" key="3">
    <source>
        <dbReference type="Google" id="ProtNLM"/>
    </source>
</evidence>
<dbReference type="Gene3D" id="3.30.2310.20">
    <property type="entry name" value="RelE-like"/>
    <property type="match status" value="1"/>
</dbReference>